<evidence type="ECO:0000256" key="3">
    <source>
        <dbReference type="ARBA" id="ARBA00023163"/>
    </source>
</evidence>
<proteinExistence type="predicted"/>
<dbReference type="InterPro" id="IPR053157">
    <property type="entry name" value="Sterol_Uptake_Regulator"/>
</dbReference>
<dbReference type="InterPro" id="IPR001138">
    <property type="entry name" value="Zn2Cys6_DnaBD"/>
</dbReference>
<dbReference type="PANTHER" id="PTHR47784:SF4">
    <property type="entry name" value="ZN(II)2CYS6 TRANSCRIPTION FACTOR (EUROFUNG)"/>
    <property type="match status" value="1"/>
</dbReference>
<keyword evidence="3" id="KW-0804">Transcription</keyword>
<accession>A0AAD6CYS8</accession>
<dbReference type="AlphaFoldDB" id="A0AAD6CYS8"/>
<evidence type="ECO:0000256" key="2">
    <source>
        <dbReference type="ARBA" id="ARBA00023125"/>
    </source>
</evidence>
<dbReference type="Proteomes" id="UP001220324">
    <property type="component" value="Unassembled WGS sequence"/>
</dbReference>
<keyword evidence="2" id="KW-0238">DNA-binding</keyword>
<reference evidence="6 7" key="1">
    <citation type="journal article" date="2023" name="IMA Fungus">
        <title>Comparative genomic study of the Penicillium genus elucidates a diverse pangenome and 15 lateral gene transfer events.</title>
        <authorList>
            <person name="Petersen C."/>
            <person name="Sorensen T."/>
            <person name="Nielsen M.R."/>
            <person name="Sondergaard T.E."/>
            <person name="Sorensen J.L."/>
            <person name="Fitzpatrick D.A."/>
            <person name="Frisvad J.C."/>
            <person name="Nielsen K.L."/>
        </authorList>
    </citation>
    <scope>NUCLEOTIDE SEQUENCE [LARGE SCALE GENOMIC DNA]</scope>
    <source>
        <strain evidence="6 7">IBT 35679</strain>
    </source>
</reference>
<comment type="caution">
    <text evidence="6">The sequence shown here is derived from an EMBL/GenBank/DDBJ whole genome shotgun (WGS) entry which is preliminary data.</text>
</comment>
<gene>
    <name evidence="6" type="ORF">N7494_003513</name>
</gene>
<evidence type="ECO:0000313" key="6">
    <source>
        <dbReference type="EMBL" id="KAJ5545928.1"/>
    </source>
</evidence>
<evidence type="ECO:0000256" key="1">
    <source>
        <dbReference type="ARBA" id="ARBA00023015"/>
    </source>
</evidence>
<dbReference type="GO" id="GO:0001228">
    <property type="term" value="F:DNA-binding transcription activator activity, RNA polymerase II-specific"/>
    <property type="evidence" value="ECO:0007669"/>
    <property type="project" value="TreeGrafter"/>
</dbReference>
<evidence type="ECO:0000313" key="7">
    <source>
        <dbReference type="Proteomes" id="UP001220324"/>
    </source>
</evidence>
<dbReference type="GO" id="GO:0003677">
    <property type="term" value="F:DNA binding"/>
    <property type="evidence" value="ECO:0007669"/>
    <property type="project" value="UniProtKB-KW"/>
</dbReference>
<dbReference type="CDD" id="cd00067">
    <property type="entry name" value="GAL4"/>
    <property type="match status" value="1"/>
</dbReference>
<protein>
    <recommendedName>
        <fullName evidence="8">Zn(2)-C6 fungal-type domain-containing protein</fullName>
    </recommendedName>
</protein>
<feature type="region of interest" description="Disordered" evidence="5">
    <location>
        <begin position="32"/>
        <end position="59"/>
    </location>
</feature>
<keyword evidence="7" id="KW-1185">Reference proteome</keyword>
<evidence type="ECO:0008006" key="8">
    <source>
        <dbReference type="Google" id="ProtNLM"/>
    </source>
</evidence>
<dbReference type="EMBL" id="JAQIZZ010000003">
    <property type="protein sequence ID" value="KAJ5545928.1"/>
    <property type="molecule type" value="Genomic_DNA"/>
</dbReference>
<dbReference type="GO" id="GO:0008270">
    <property type="term" value="F:zinc ion binding"/>
    <property type="evidence" value="ECO:0007669"/>
    <property type="project" value="InterPro"/>
</dbReference>
<dbReference type="Gene3D" id="4.10.240.10">
    <property type="entry name" value="Zn(2)-C6 fungal-type DNA-binding domain"/>
    <property type="match status" value="1"/>
</dbReference>
<keyword evidence="1" id="KW-0805">Transcription regulation</keyword>
<keyword evidence="4" id="KW-0539">Nucleus</keyword>
<sequence length="366" mass="41259">MIKCDERHPVCSQCTTSERLCEYLQWEPKRTVPTRRSLSSTPASSTIQDSPSNQKLDDDSTALLQEPPVNILHAELFCHLVTDTLPLIQADELGMANVQMLKCSSVNPYLMNELLALAATHISILRPSDRHLYRHHAAQLQNHALASFHSSNNPEKSEEHMSRFIFSSVLGMHMLCDTLNFRDPDFTAFLDTFTHYLRIHCGVRPVIRDKWHILADTALGPILRHGASQLGPNTGLGPECSRLLQLVEKSLDYPNLSNRDRGLAKGLQLGILYQFPGFYSVGVHSWPVTVPPEYIDLLARRAPDALVILAHFAVILHSHRDNWLFGDGGRYLIQSISEFLGPDWEEWLVFPNQVLSEATVPMTHCS</sequence>
<feature type="compositionally biased region" description="Polar residues" evidence="5">
    <location>
        <begin position="34"/>
        <end position="54"/>
    </location>
</feature>
<dbReference type="PANTHER" id="PTHR47784">
    <property type="entry name" value="STEROL UPTAKE CONTROL PROTEIN 2"/>
    <property type="match status" value="1"/>
</dbReference>
<dbReference type="InterPro" id="IPR036864">
    <property type="entry name" value="Zn2-C6_fun-type_DNA-bd_sf"/>
</dbReference>
<name>A0AAD6CYS8_9EURO</name>
<evidence type="ECO:0000256" key="4">
    <source>
        <dbReference type="ARBA" id="ARBA00023242"/>
    </source>
</evidence>
<organism evidence="6 7">
    <name type="scientific">Penicillium frequentans</name>
    <dbReference type="NCBI Taxonomy" id="3151616"/>
    <lineage>
        <taxon>Eukaryota</taxon>
        <taxon>Fungi</taxon>
        <taxon>Dikarya</taxon>
        <taxon>Ascomycota</taxon>
        <taxon>Pezizomycotina</taxon>
        <taxon>Eurotiomycetes</taxon>
        <taxon>Eurotiomycetidae</taxon>
        <taxon>Eurotiales</taxon>
        <taxon>Aspergillaceae</taxon>
        <taxon>Penicillium</taxon>
    </lineage>
</organism>
<evidence type="ECO:0000256" key="5">
    <source>
        <dbReference type="SAM" id="MobiDB-lite"/>
    </source>
</evidence>